<keyword evidence="2" id="KW-1185">Reference proteome</keyword>
<dbReference type="Proteomes" id="UP001344906">
    <property type="component" value="Unassembled WGS sequence"/>
</dbReference>
<gene>
    <name evidence="1" type="ORF">KDH_79590</name>
</gene>
<sequence length="48" mass="5982">MALQYRNFPYVFYRSFEGLNYHLWKIPHVYMMSFNMDTAFFDFAKSKK</sequence>
<organism evidence="1 2">
    <name type="scientific">Dictyobacter halimunensis</name>
    <dbReference type="NCBI Taxonomy" id="3026934"/>
    <lineage>
        <taxon>Bacteria</taxon>
        <taxon>Bacillati</taxon>
        <taxon>Chloroflexota</taxon>
        <taxon>Ktedonobacteria</taxon>
        <taxon>Ktedonobacterales</taxon>
        <taxon>Dictyobacteraceae</taxon>
        <taxon>Dictyobacter</taxon>
    </lineage>
</organism>
<comment type="caution">
    <text evidence="1">The sequence shown here is derived from an EMBL/GenBank/DDBJ whole genome shotgun (WGS) entry which is preliminary data.</text>
</comment>
<protein>
    <submittedName>
        <fullName evidence="1">Uncharacterized protein</fullName>
    </submittedName>
</protein>
<name>A0ABQ6G5J1_9CHLR</name>
<reference evidence="1 2" key="1">
    <citation type="submission" date="2023-02" db="EMBL/GenBank/DDBJ databases">
        <title>Dictyobacter halimunensis sp. nov., a new member of the class Ktedonobacteria from forest soil in a geothermal area.</title>
        <authorList>
            <person name="Rachmania M.K."/>
            <person name="Ningsih F."/>
            <person name="Sakai Y."/>
            <person name="Yabe S."/>
            <person name="Yokota A."/>
            <person name="Sjamsuridzal W."/>
        </authorList>
    </citation>
    <scope>NUCLEOTIDE SEQUENCE [LARGE SCALE GENOMIC DNA]</scope>
    <source>
        <strain evidence="1 2">S3.2.2.5</strain>
    </source>
</reference>
<evidence type="ECO:0000313" key="1">
    <source>
        <dbReference type="EMBL" id="GLV61143.1"/>
    </source>
</evidence>
<dbReference type="EMBL" id="BSRI01000003">
    <property type="protein sequence ID" value="GLV61143.1"/>
    <property type="molecule type" value="Genomic_DNA"/>
</dbReference>
<evidence type="ECO:0000313" key="2">
    <source>
        <dbReference type="Proteomes" id="UP001344906"/>
    </source>
</evidence>
<accession>A0ABQ6G5J1</accession>
<proteinExistence type="predicted"/>